<evidence type="ECO:0000313" key="7">
    <source>
        <dbReference type="EMBL" id="BAC18934.1"/>
    </source>
</evidence>
<dbReference type="HOGENOM" id="CLU_001265_62_1_11"/>
<name>Q8FNM0_COREF</name>
<dbReference type="GO" id="GO:0005886">
    <property type="term" value="C:plasma membrane"/>
    <property type="evidence" value="ECO:0007669"/>
    <property type="project" value="UniProtKB-SubCell"/>
</dbReference>
<accession>Q8FNM0</accession>
<feature type="transmembrane region" description="Helical" evidence="5">
    <location>
        <begin position="60"/>
        <end position="81"/>
    </location>
</feature>
<feature type="transmembrane region" description="Helical" evidence="5">
    <location>
        <begin position="309"/>
        <end position="328"/>
    </location>
</feature>
<feature type="domain" description="Major facilitator superfamily (MFS) profile" evidence="6">
    <location>
        <begin position="26"/>
        <end position="431"/>
    </location>
</feature>
<organism evidence="7 8">
    <name type="scientific">Corynebacterium efficiens (strain DSM 44549 / YS-314 / AJ 12310 / JCM 11189 / NBRC 100395)</name>
    <dbReference type="NCBI Taxonomy" id="196164"/>
    <lineage>
        <taxon>Bacteria</taxon>
        <taxon>Bacillati</taxon>
        <taxon>Actinomycetota</taxon>
        <taxon>Actinomycetes</taxon>
        <taxon>Mycobacteriales</taxon>
        <taxon>Corynebacteriaceae</taxon>
        <taxon>Corynebacterium</taxon>
    </lineage>
</organism>
<evidence type="ECO:0000256" key="2">
    <source>
        <dbReference type="ARBA" id="ARBA00022692"/>
    </source>
</evidence>
<reference evidence="7 8" key="1">
    <citation type="journal article" date="2003" name="Genome Res.">
        <title>Comparative complete genome sequence analysis of the amino acid replacements responsible for the thermostability of Corynebacterium efficiens.</title>
        <authorList>
            <person name="Nishio Y."/>
            <person name="Nakamura Y."/>
            <person name="Kawarabayasi Y."/>
            <person name="Usuda Y."/>
            <person name="Kimura E."/>
            <person name="Sugimoto S."/>
            <person name="Matsui K."/>
            <person name="Yamagishi A."/>
            <person name="Kikuchi H."/>
            <person name="Ikeo K."/>
            <person name="Gojobori T."/>
        </authorList>
    </citation>
    <scope>NUCLEOTIDE SEQUENCE [LARGE SCALE GENOMIC DNA]</scope>
    <source>
        <strain evidence="8">DSM 44549 / YS-314 / AJ 12310 / JCM 11189 / NBRC 100395</strain>
    </source>
</reference>
<dbReference type="InterPro" id="IPR020846">
    <property type="entry name" value="MFS_dom"/>
</dbReference>
<dbReference type="STRING" id="196164.gene:10742552"/>
<dbReference type="InterPro" id="IPR011701">
    <property type="entry name" value="MFS"/>
</dbReference>
<feature type="transmembrane region" description="Helical" evidence="5">
    <location>
        <begin position="20"/>
        <end position="40"/>
    </location>
</feature>
<dbReference type="GO" id="GO:0061513">
    <property type="term" value="F:glucose 6-phosphate:phosphate antiporter activity"/>
    <property type="evidence" value="ECO:0007669"/>
    <property type="project" value="TreeGrafter"/>
</dbReference>
<dbReference type="EMBL" id="BA000035">
    <property type="protein sequence ID" value="BAC18934.1"/>
    <property type="molecule type" value="Genomic_DNA"/>
</dbReference>
<dbReference type="Gene3D" id="1.20.1250.20">
    <property type="entry name" value="MFS general substrate transporter like domains"/>
    <property type="match status" value="2"/>
</dbReference>
<feature type="transmembrane region" description="Helical" evidence="5">
    <location>
        <begin position="116"/>
        <end position="139"/>
    </location>
</feature>
<keyword evidence="4 5" id="KW-0472">Membrane</keyword>
<feature type="transmembrane region" description="Helical" evidence="5">
    <location>
        <begin position="179"/>
        <end position="201"/>
    </location>
</feature>
<dbReference type="PANTHER" id="PTHR43826:SF3">
    <property type="entry name" value="GLUCOSE-6-PHOSPHATE EXCHANGER SLC37A4"/>
    <property type="match status" value="1"/>
</dbReference>
<dbReference type="GO" id="GO:0035435">
    <property type="term" value="P:phosphate ion transmembrane transport"/>
    <property type="evidence" value="ECO:0007669"/>
    <property type="project" value="TreeGrafter"/>
</dbReference>
<feature type="transmembrane region" description="Helical" evidence="5">
    <location>
        <begin position="334"/>
        <end position="355"/>
    </location>
</feature>
<feature type="transmembrane region" description="Helical" evidence="5">
    <location>
        <begin position="240"/>
        <end position="264"/>
    </location>
</feature>
<dbReference type="PANTHER" id="PTHR43826">
    <property type="entry name" value="GLUCOSE-6-PHOSPHATE EXCHANGER SLC37A4"/>
    <property type="match status" value="1"/>
</dbReference>
<evidence type="ECO:0000256" key="5">
    <source>
        <dbReference type="SAM" id="Phobius"/>
    </source>
</evidence>
<sequence>MLSVVSKNNQAPSPDPREKITGRALIVWVSAVLVYVAAITSRTSFGVAGVEAIDRFQVDATRIAVFTAVQVGVYAAAQIPMGMLIDKFGPRRLLAIGALIMGLGQIILGLTDVYWVAIIARVLIGAGDASIFLSVMRILPFWFPLRKTPLFGQLTTALGQLGQVISAVPFLALLGAQGWTVSFVSLGSAVALIALLALVAVRDVPAQRAPREGTTPADTSSTPVKPSIRTVLRLIVRNPLCWQGFFIHYLLMLWQNVFTLMWGVPLMTLGMGLNAAQVGVLLTINTLCAVAAGPVIGIVSARLGRRRDVVAIILALVPALAWFVFLSSEQPRGWWAIVIINVILGATTPVSSYGFDTIREQLDRTVLAAGTGLANMGGFVASMAAAQLVGVLLDVVDTDGGYDWSDFRIAYIAVFIIWAIGMAGFLIARLKGGPGRRMITQLRTR</sequence>
<dbReference type="AlphaFoldDB" id="Q8FNM0"/>
<dbReference type="CDD" id="cd06174">
    <property type="entry name" value="MFS"/>
    <property type="match status" value="1"/>
</dbReference>
<dbReference type="SUPFAM" id="SSF103473">
    <property type="entry name" value="MFS general substrate transporter"/>
    <property type="match status" value="1"/>
</dbReference>
<dbReference type="eggNOG" id="COG2223">
    <property type="taxonomic scope" value="Bacteria"/>
</dbReference>
<feature type="transmembrane region" description="Helical" evidence="5">
    <location>
        <begin position="409"/>
        <end position="428"/>
    </location>
</feature>
<keyword evidence="8" id="KW-1185">Reference proteome</keyword>
<feature type="transmembrane region" description="Helical" evidence="5">
    <location>
        <begin position="93"/>
        <end position="110"/>
    </location>
</feature>
<feature type="transmembrane region" description="Helical" evidence="5">
    <location>
        <begin position="276"/>
        <end position="297"/>
    </location>
</feature>
<evidence type="ECO:0000256" key="3">
    <source>
        <dbReference type="ARBA" id="ARBA00022989"/>
    </source>
</evidence>
<keyword evidence="2 5" id="KW-0812">Transmembrane</keyword>
<evidence type="ECO:0000256" key="1">
    <source>
        <dbReference type="ARBA" id="ARBA00004651"/>
    </source>
</evidence>
<dbReference type="KEGG" id="cef:CE2124"/>
<proteinExistence type="predicted"/>
<evidence type="ECO:0000313" key="8">
    <source>
        <dbReference type="Proteomes" id="UP000001409"/>
    </source>
</evidence>
<evidence type="ECO:0000256" key="4">
    <source>
        <dbReference type="ARBA" id="ARBA00023136"/>
    </source>
</evidence>
<dbReference type="PROSITE" id="PS50850">
    <property type="entry name" value="MFS"/>
    <property type="match status" value="1"/>
</dbReference>
<dbReference type="Proteomes" id="UP000001409">
    <property type="component" value="Chromosome"/>
</dbReference>
<protein>
    <submittedName>
        <fullName evidence="7">Putative transport protein</fullName>
    </submittedName>
</protein>
<dbReference type="InterPro" id="IPR051337">
    <property type="entry name" value="OPA_Antiporter"/>
</dbReference>
<comment type="subcellular location">
    <subcellularLocation>
        <location evidence="1">Cell membrane</location>
        <topology evidence="1">Multi-pass membrane protein</topology>
    </subcellularLocation>
</comment>
<feature type="transmembrane region" description="Helical" evidence="5">
    <location>
        <begin position="367"/>
        <end position="389"/>
    </location>
</feature>
<evidence type="ECO:0000259" key="6">
    <source>
        <dbReference type="PROSITE" id="PS50850"/>
    </source>
</evidence>
<keyword evidence="3 5" id="KW-1133">Transmembrane helix</keyword>
<dbReference type="Pfam" id="PF07690">
    <property type="entry name" value="MFS_1"/>
    <property type="match status" value="1"/>
</dbReference>
<dbReference type="InterPro" id="IPR036259">
    <property type="entry name" value="MFS_trans_sf"/>
</dbReference>